<evidence type="ECO:0008006" key="5">
    <source>
        <dbReference type="Google" id="ProtNLM"/>
    </source>
</evidence>
<sequence length="339" mass="36551">MAPHGGHQAPLRLCLLLALLLAVESSDSLLASSSKVDSGDSEETYALLGASWKKQRVCRDWGVGLWVEQNSGNKEKTNTAEFNYEDGKGFTLFYQGVQLAELAATPDSGEYKWPILGERNRTACACCDLCRAQPNEQASGAGASCMTSNKCKAWSFRSKDGACRLFTNSPFNSKNAVAIQKNSDEDKVWQSGTVDKLKGGSDNGDSEDDDDGAEVQYKSTLDCMTYRPPSPTPPAPSPPGWGCTYTQGFWKNHESRWPVASLTLGAKPYTKSELLSILGRSVQGNGLVALAHQLIAAKLNVANGCSEPPDIDSADQLIIDDVGSNKPARRSPPIRELTP</sequence>
<dbReference type="EMBL" id="GL433851">
    <property type="protein sequence ID" value="EFN53526.1"/>
    <property type="molecule type" value="Genomic_DNA"/>
</dbReference>
<dbReference type="InParanoid" id="E1ZKP8"/>
<dbReference type="GeneID" id="17352916"/>
<evidence type="ECO:0000256" key="2">
    <source>
        <dbReference type="SAM" id="SignalP"/>
    </source>
</evidence>
<organism evidence="4">
    <name type="scientific">Chlorella variabilis</name>
    <name type="common">Green alga</name>
    <dbReference type="NCBI Taxonomy" id="554065"/>
    <lineage>
        <taxon>Eukaryota</taxon>
        <taxon>Viridiplantae</taxon>
        <taxon>Chlorophyta</taxon>
        <taxon>core chlorophytes</taxon>
        <taxon>Trebouxiophyceae</taxon>
        <taxon>Chlorellales</taxon>
        <taxon>Chlorellaceae</taxon>
        <taxon>Chlorella clade</taxon>
        <taxon>Chlorella</taxon>
    </lineage>
</organism>
<accession>E1ZKP8</accession>
<evidence type="ECO:0000313" key="3">
    <source>
        <dbReference type="EMBL" id="EFN53526.1"/>
    </source>
</evidence>
<gene>
    <name evidence="3" type="ORF">CHLNCDRAFT_53683</name>
</gene>
<keyword evidence="4" id="KW-1185">Reference proteome</keyword>
<evidence type="ECO:0000256" key="1">
    <source>
        <dbReference type="SAM" id="MobiDB-lite"/>
    </source>
</evidence>
<name>E1ZKP8_CHLVA</name>
<proteinExistence type="predicted"/>
<reference evidence="3 4" key="1">
    <citation type="journal article" date="2010" name="Plant Cell">
        <title>The Chlorella variabilis NC64A genome reveals adaptation to photosymbiosis, coevolution with viruses, and cryptic sex.</title>
        <authorList>
            <person name="Blanc G."/>
            <person name="Duncan G."/>
            <person name="Agarkova I."/>
            <person name="Borodovsky M."/>
            <person name="Gurnon J."/>
            <person name="Kuo A."/>
            <person name="Lindquist E."/>
            <person name="Lucas S."/>
            <person name="Pangilinan J."/>
            <person name="Polle J."/>
            <person name="Salamov A."/>
            <person name="Terry A."/>
            <person name="Yamada T."/>
            <person name="Dunigan D.D."/>
            <person name="Grigoriev I.V."/>
            <person name="Claverie J.M."/>
            <person name="Van Etten J.L."/>
        </authorList>
    </citation>
    <scope>NUCLEOTIDE SEQUENCE [LARGE SCALE GENOMIC DNA]</scope>
    <source>
        <strain evidence="3 4">NC64A</strain>
    </source>
</reference>
<dbReference type="AlphaFoldDB" id="E1ZKP8"/>
<dbReference type="RefSeq" id="XP_005845628.1">
    <property type="nucleotide sequence ID" value="XM_005845566.1"/>
</dbReference>
<dbReference type="Proteomes" id="UP000008141">
    <property type="component" value="Unassembled WGS sequence"/>
</dbReference>
<protein>
    <recommendedName>
        <fullName evidence="5">Apple domain-containing protein</fullName>
    </recommendedName>
</protein>
<feature type="region of interest" description="Disordered" evidence="1">
    <location>
        <begin position="182"/>
        <end position="213"/>
    </location>
</feature>
<feature type="compositionally biased region" description="Acidic residues" evidence="1">
    <location>
        <begin position="204"/>
        <end position="213"/>
    </location>
</feature>
<evidence type="ECO:0000313" key="4">
    <source>
        <dbReference type="Proteomes" id="UP000008141"/>
    </source>
</evidence>
<feature type="signal peptide" evidence="2">
    <location>
        <begin position="1"/>
        <end position="25"/>
    </location>
</feature>
<dbReference type="KEGG" id="cvr:CHLNCDRAFT_53683"/>
<dbReference type="OrthoDB" id="10644280at2759"/>
<feature type="chain" id="PRO_5003156298" description="Apple domain-containing protein" evidence="2">
    <location>
        <begin position="26"/>
        <end position="339"/>
    </location>
</feature>
<keyword evidence="2" id="KW-0732">Signal</keyword>